<dbReference type="Proteomes" id="UP000050465">
    <property type="component" value="Unassembled WGS sequence"/>
</dbReference>
<keyword evidence="3" id="KW-1003">Cell membrane</keyword>
<evidence type="ECO:0000259" key="10">
    <source>
        <dbReference type="PROSITE" id="PS50893"/>
    </source>
</evidence>
<dbReference type="SMART" id="SM00382">
    <property type="entry name" value="AAA"/>
    <property type="match status" value="1"/>
</dbReference>
<evidence type="ECO:0000256" key="2">
    <source>
        <dbReference type="ARBA" id="ARBA00022448"/>
    </source>
</evidence>
<dbReference type="PANTHER" id="PTHR24221:SF632">
    <property type="entry name" value="ATP-DEPENDENT LIPID A-CORE FLIPPASE"/>
    <property type="match status" value="1"/>
</dbReference>
<gene>
    <name evidence="12" type="ORF">HLUCCA11_03575</name>
</gene>
<dbReference type="Gene3D" id="1.20.1560.10">
    <property type="entry name" value="ABC transporter type 1, transmembrane domain"/>
    <property type="match status" value="1"/>
</dbReference>
<dbReference type="PROSITE" id="PS50893">
    <property type="entry name" value="ABC_TRANSPORTER_2"/>
    <property type="match status" value="1"/>
</dbReference>
<dbReference type="Pfam" id="PF00664">
    <property type="entry name" value="ABC_membrane"/>
    <property type="match status" value="1"/>
</dbReference>
<keyword evidence="6" id="KW-0067">ATP-binding</keyword>
<dbReference type="InterPro" id="IPR027417">
    <property type="entry name" value="P-loop_NTPase"/>
</dbReference>
<feature type="domain" description="ABC transporter" evidence="10">
    <location>
        <begin position="367"/>
        <end position="592"/>
    </location>
</feature>
<keyword evidence="5" id="KW-0547">Nucleotide-binding</keyword>
<evidence type="ECO:0000256" key="4">
    <source>
        <dbReference type="ARBA" id="ARBA00022692"/>
    </source>
</evidence>
<dbReference type="FunFam" id="3.40.50.300:FF:000299">
    <property type="entry name" value="ABC transporter ATP-binding protein/permease"/>
    <property type="match status" value="1"/>
</dbReference>
<dbReference type="STRING" id="1666911.HLUCCA11_03575"/>
<comment type="caution">
    <text evidence="12">The sequence shown here is derived from an EMBL/GenBank/DDBJ whole genome shotgun (WGS) entry which is preliminary data.</text>
</comment>
<feature type="transmembrane region" description="Helical" evidence="9">
    <location>
        <begin position="263"/>
        <end position="282"/>
    </location>
</feature>
<sequence>MLQYLSKILYVLSGSRLQLGLLVGSFVFSSVLEALGVGLIAPFLAIAANPGIARDGFLQGLLQVLNLQTDSQIVTGLAIILIVLFCLKTAVYFLCKLYILKYSYWQKNQLESRLMRTYLRIPYIFHLNKNSAVLIKNIAIESHQFTTNSLIPLLEIIANVIVMLVLLVLLAYSEISLLIVALVIILPTIAVFARLSRRVRRWGEVMSTSNHNMIAAVNHGLGGLKETKVIGCETHFENELDVYSKEYAAAAVWADGFRVLPRVSIEAILVIFLMVFIVYSQLIGGRSLSDLTAVMGMFAVASIRLVPAVSQILCAIGQIRFSLFALDMLCMDLKEIEQYQHQGLLPSGISDESLSIQSQALPFKYEVSVEGITYRYPAADKPAIENFSLTLRKGESIALVGKSGSGKTTLVDILLGLLAPESGDIKVDGQSIYNDVRGWQNLLGYIPQSIFLTDSTIEQNIAYGVPPEEIDAERLQEAIAAAQLEDLITKMPDGIKTEVGERGVRVSGGQRQRIGIARALYHNREILVLDEATSALDTETEQLVSQAINSLAGSRTLIIIAHRFSTIEQCDHIYELSEGQLKQSGTYREVILAK</sequence>
<accession>A0A0N8KNN2</accession>
<dbReference type="GO" id="GO:0005524">
    <property type="term" value="F:ATP binding"/>
    <property type="evidence" value="ECO:0007669"/>
    <property type="project" value="UniProtKB-KW"/>
</dbReference>
<dbReference type="EMBL" id="LJZR01000003">
    <property type="protein sequence ID" value="KPQ37010.1"/>
    <property type="molecule type" value="Genomic_DNA"/>
</dbReference>
<keyword evidence="4 9" id="KW-0812">Transmembrane</keyword>
<protein>
    <submittedName>
        <fullName evidence="12">ABC-type bacteriocin/lantibiotic exporter</fullName>
    </submittedName>
</protein>
<feature type="domain" description="ABC transmembrane type-1" evidence="11">
    <location>
        <begin position="57"/>
        <end position="312"/>
    </location>
</feature>
<evidence type="ECO:0000256" key="6">
    <source>
        <dbReference type="ARBA" id="ARBA00022840"/>
    </source>
</evidence>
<keyword evidence="7 9" id="KW-1133">Transmembrane helix</keyword>
<dbReference type="GO" id="GO:0016887">
    <property type="term" value="F:ATP hydrolysis activity"/>
    <property type="evidence" value="ECO:0007669"/>
    <property type="project" value="InterPro"/>
</dbReference>
<dbReference type="Gene3D" id="3.40.50.300">
    <property type="entry name" value="P-loop containing nucleotide triphosphate hydrolases"/>
    <property type="match status" value="1"/>
</dbReference>
<feature type="transmembrane region" description="Helical" evidence="9">
    <location>
        <begin position="150"/>
        <end position="169"/>
    </location>
</feature>
<evidence type="ECO:0000256" key="7">
    <source>
        <dbReference type="ARBA" id="ARBA00022989"/>
    </source>
</evidence>
<dbReference type="PANTHER" id="PTHR24221">
    <property type="entry name" value="ATP-BINDING CASSETTE SUB-FAMILY B"/>
    <property type="match status" value="1"/>
</dbReference>
<organism evidence="12 13">
    <name type="scientific">Phormidesmis priestleyi Ana</name>
    <dbReference type="NCBI Taxonomy" id="1666911"/>
    <lineage>
        <taxon>Bacteria</taxon>
        <taxon>Bacillati</taxon>
        <taxon>Cyanobacteriota</taxon>
        <taxon>Cyanophyceae</taxon>
        <taxon>Leptolyngbyales</taxon>
        <taxon>Leptolyngbyaceae</taxon>
        <taxon>Phormidesmis</taxon>
    </lineage>
</organism>
<evidence type="ECO:0000256" key="1">
    <source>
        <dbReference type="ARBA" id="ARBA00004651"/>
    </source>
</evidence>
<dbReference type="GO" id="GO:0034040">
    <property type="term" value="F:ATPase-coupled lipid transmembrane transporter activity"/>
    <property type="evidence" value="ECO:0007669"/>
    <property type="project" value="TreeGrafter"/>
</dbReference>
<dbReference type="GO" id="GO:0140359">
    <property type="term" value="F:ABC-type transporter activity"/>
    <property type="evidence" value="ECO:0007669"/>
    <property type="project" value="InterPro"/>
</dbReference>
<evidence type="ECO:0000256" key="3">
    <source>
        <dbReference type="ARBA" id="ARBA00022475"/>
    </source>
</evidence>
<dbReference type="PATRIC" id="fig|1666911.3.peg.3567"/>
<feature type="transmembrane region" description="Helical" evidence="9">
    <location>
        <begin position="21"/>
        <end position="53"/>
    </location>
</feature>
<dbReference type="AlphaFoldDB" id="A0A0N8KNN2"/>
<evidence type="ECO:0000256" key="9">
    <source>
        <dbReference type="SAM" id="Phobius"/>
    </source>
</evidence>
<dbReference type="PROSITE" id="PS00211">
    <property type="entry name" value="ABC_TRANSPORTER_1"/>
    <property type="match status" value="1"/>
</dbReference>
<dbReference type="InterPro" id="IPR003439">
    <property type="entry name" value="ABC_transporter-like_ATP-bd"/>
</dbReference>
<feature type="transmembrane region" description="Helical" evidence="9">
    <location>
        <begin position="175"/>
        <end position="193"/>
    </location>
</feature>
<dbReference type="GO" id="GO:0005886">
    <property type="term" value="C:plasma membrane"/>
    <property type="evidence" value="ECO:0007669"/>
    <property type="project" value="UniProtKB-SubCell"/>
</dbReference>
<dbReference type="InterPro" id="IPR003593">
    <property type="entry name" value="AAA+_ATPase"/>
</dbReference>
<evidence type="ECO:0000313" key="12">
    <source>
        <dbReference type="EMBL" id="KPQ37010.1"/>
    </source>
</evidence>
<keyword evidence="2" id="KW-0813">Transport</keyword>
<evidence type="ECO:0000313" key="13">
    <source>
        <dbReference type="Proteomes" id="UP000050465"/>
    </source>
</evidence>
<dbReference type="InterPro" id="IPR039421">
    <property type="entry name" value="Type_1_exporter"/>
</dbReference>
<feature type="transmembrane region" description="Helical" evidence="9">
    <location>
        <begin position="73"/>
        <end position="95"/>
    </location>
</feature>
<name>A0A0N8KNN2_9CYAN</name>
<reference evidence="12 13" key="1">
    <citation type="submission" date="2015-09" db="EMBL/GenBank/DDBJ databases">
        <title>Identification and resolution of microdiversity through metagenomic sequencing of parallel consortia.</title>
        <authorList>
            <person name="Nelson W.C."/>
            <person name="Romine M.F."/>
            <person name="Lindemann S.R."/>
        </authorList>
    </citation>
    <scope>NUCLEOTIDE SEQUENCE [LARGE SCALE GENOMIC DNA]</scope>
    <source>
        <strain evidence="12">Ana</strain>
    </source>
</reference>
<evidence type="ECO:0000256" key="5">
    <source>
        <dbReference type="ARBA" id="ARBA00022741"/>
    </source>
</evidence>
<dbReference type="InterPro" id="IPR017871">
    <property type="entry name" value="ABC_transporter-like_CS"/>
</dbReference>
<evidence type="ECO:0000259" key="11">
    <source>
        <dbReference type="PROSITE" id="PS50929"/>
    </source>
</evidence>
<comment type="subcellular location">
    <subcellularLocation>
        <location evidence="1">Cell membrane</location>
        <topology evidence="1">Multi-pass membrane protein</topology>
    </subcellularLocation>
</comment>
<dbReference type="SUPFAM" id="SSF90123">
    <property type="entry name" value="ABC transporter transmembrane region"/>
    <property type="match status" value="1"/>
</dbReference>
<keyword evidence="8 9" id="KW-0472">Membrane</keyword>
<dbReference type="InterPro" id="IPR011527">
    <property type="entry name" value="ABC1_TM_dom"/>
</dbReference>
<dbReference type="InterPro" id="IPR036640">
    <property type="entry name" value="ABC1_TM_sf"/>
</dbReference>
<proteinExistence type="predicted"/>
<dbReference type="PROSITE" id="PS50929">
    <property type="entry name" value="ABC_TM1F"/>
    <property type="match status" value="1"/>
</dbReference>
<evidence type="ECO:0000256" key="8">
    <source>
        <dbReference type="ARBA" id="ARBA00023136"/>
    </source>
</evidence>
<dbReference type="SUPFAM" id="SSF52540">
    <property type="entry name" value="P-loop containing nucleoside triphosphate hydrolases"/>
    <property type="match status" value="1"/>
</dbReference>
<dbReference type="Pfam" id="PF00005">
    <property type="entry name" value="ABC_tran"/>
    <property type="match status" value="1"/>
</dbReference>